<dbReference type="InterPro" id="IPR016037">
    <property type="entry name" value="DHQ_synth_AroB"/>
</dbReference>
<proteinExistence type="inferred from homology"/>
<comment type="cofactor">
    <cofactor evidence="2 18">
        <name>NAD(+)</name>
        <dbReference type="ChEBI" id="CHEBI:57540"/>
    </cofactor>
</comment>
<dbReference type="CDD" id="cd08195">
    <property type="entry name" value="DHQS"/>
    <property type="match status" value="1"/>
</dbReference>
<dbReference type="GO" id="GO:0003856">
    <property type="term" value="F:3-dehydroquinate synthase activity"/>
    <property type="evidence" value="ECO:0007669"/>
    <property type="project" value="UniProtKB-UniRule"/>
</dbReference>
<dbReference type="EMBL" id="BJXW01000023">
    <property type="protein sequence ID" value="GEN31808.1"/>
    <property type="molecule type" value="Genomic_DNA"/>
</dbReference>
<comment type="catalytic activity">
    <reaction evidence="1 18">
        <text>7-phospho-2-dehydro-3-deoxy-D-arabino-heptonate = 3-dehydroquinate + phosphate</text>
        <dbReference type="Rhea" id="RHEA:21968"/>
        <dbReference type="ChEBI" id="CHEBI:32364"/>
        <dbReference type="ChEBI" id="CHEBI:43474"/>
        <dbReference type="ChEBI" id="CHEBI:58394"/>
        <dbReference type="EC" id="4.2.3.4"/>
    </reaction>
</comment>
<dbReference type="PANTHER" id="PTHR43622">
    <property type="entry name" value="3-DEHYDROQUINATE SYNTHASE"/>
    <property type="match status" value="1"/>
</dbReference>
<evidence type="ECO:0000256" key="2">
    <source>
        <dbReference type="ARBA" id="ARBA00001911"/>
    </source>
</evidence>
<dbReference type="HAMAP" id="MF_00110">
    <property type="entry name" value="DHQ_synthase"/>
    <property type="match status" value="1"/>
</dbReference>
<name>A0A511V1L6_9BACI</name>
<evidence type="ECO:0000256" key="4">
    <source>
        <dbReference type="ARBA" id="ARBA00004496"/>
    </source>
</evidence>
<keyword evidence="10 18" id="KW-0028">Amino-acid biosynthesis</keyword>
<keyword evidence="12 18" id="KW-0547">Nucleotide-binding</keyword>
<evidence type="ECO:0000256" key="15">
    <source>
        <dbReference type="ARBA" id="ARBA00023141"/>
    </source>
</evidence>
<dbReference type="GO" id="GO:0046872">
    <property type="term" value="F:metal ion binding"/>
    <property type="evidence" value="ECO:0007669"/>
    <property type="project" value="UniProtKB-KW"/>
</dbReference>
<keyword evidence="13 18" id="KW-0862">Zinc</keyword>
<sequence>MKQMLIKSKTTSYPIYLGTDLLKRLEQYINPSYTSVLVITDQTVATYYLDDVMNALKQFSVHHIVIEPGEQSKSIEQFYDIHTKALSFGLDRHSLIIALGGGVVGDLAGFVAATFMRGIDFIQIPTTILAHDSSVGGKVAINHHLGKNLIGQFYVPKAVIYDVATLRTLDKREIRSGYAEIIKEALISDEAFFNDLLLTNIYQTDAKTQVNHLYHGMRIKASIVQQDEREQNIRRYLNFGHTLAHALEQQLGYGQLTHGEAVAIGLLFALYISANEYGNKHTYLVLLDWFKKHDYPLMIPKINVNDLLNRMKVDKKVVNRHIQMVLLKSVGQPELKCFTDREMVEYITSFFSELMKGIDK</sequence>
<evidence type="ECO:0000313" key="22">
    <source>
        <dbReference type="EMBL" id="GEN31808.1"/>
    </source>
</evidence>
<keyword evidence="9 18" id="KW-0963">Cytoplasm</keyword>
<dbReference type="UniPathway" id="UPA00053">
    <property type="reaction ID" value="UER00085"/>
</dbReference>
<dbReference type="AlphaFoldDB" id="A0A511V1L6"/>
<organism evidence="22 23">
    <name type="scientific">Cerasibacillus quisquiliarum</name>
    <dbReference type="NCBI Taxonomy" id="227865"/>
    <lineage>
        <taxon>Bacteria</taxon>
        <taxon>Bacillati</taxon>
        <taxon>Bacillota</taxon>
        <taxon>Bacilli</taxon>
        <taxon>Bacillales</taxon>
        <taxon>Bacillaceae</taxon>
        <taxon>Cerasibacillus</taxon>
    </lineage>
</organism>
<feature type="transmembrane region" description="Helical" evidence="19">
    <location>
        <begin position="94"/>
        <end position="116"/>
    </location>
</feature>
<keyword evidence="19" id="KW-0472">Membrane</keyword>
<dbReference type="Gene3D" id="3.40.50.1970">
    <property type="match status" value="1"/>
</dbReference>
<comment type="similarity">
    <text evidence="6 18">Belongs to the sugar phosphate cyclases superfamily. Dehydroquinate synthase family.</text>
</comment>
<comment type="cofactor">
    <cofactor evidence="18">
        <name>Co(2+)</name>
        <dbReference type="ChEBI" id="CHEBI:48828"/>
    </cofactor>
    <cofactor evidence="18">
        <name>Zn(2+)</name>
        <dbReference type="ChEBI" id="CHEBI:29105"/>
    </cofactor>
    <text evidence="18">Binds 1 divalent metal cation per subunit. Can use either Co(2+) or Zn(2+).</text>
</comment>
<dbReference type="InterPro" id="IPR056179">
    <property type="entry name" value="DHQS_C"/>
</dbReference>
<evidence type="ECO:0000256" key="13">
    <source>
        <dbReference type="ARBA" id="ARBA00022833"/>
    </source>
</evidence>
<dbReference type="PIRSF" id="PIRSF001455">
    <property type="entry name" value="DHQ_synth"/>
    <property type="match status" value="1"/>
</dbReference>
<gene>
    <name evidence="18 22" type="primary">aroB</name>
    <name evidence="22" type="ORF">CQU01_20460</name>
</gene>
<keyword evidence="19" id="KW-1133">Transmembrane helix</keyword>
<dbReference type="SUPFAM" id="SSF56796">
    <property type="entry name" value="Dehydroquinate synthase-like"/>
    <property type="match status" value="1"/>
</dbReference>
<evidence type="ECO:0000256" key="11">
    <source>
        <dbReference type="ARBA" id="ARBA00022723"/>
    </source>
</evidence>
<evidence type="ECO:0000256" key="3">
    <source>
        <dbReference type="ARBA" id="ARBA00001947"/>
    </source>
</evidence>
<reference evidence="22 23" key="1">
    <citation type="submission" date="2019-07" db="EMBL/GenBank/DDBJ databases">
        <title>Whole genome shotgun sequence of Cerasibacillus quisquiliarum NBRC 102429.</title>
        <authorList>
            <person name="Hosoyama A."/>
            <person name="Uohara A."/>
            <person name="Ohji S."/>
            <person name="Ichikawa N."/>
        </authorList>
    </citation>
    <scope>NUCLEOTIDE SEQUENCE [LARGE SCALE GENOMIC DNA]</scope>
    <source>
        <strain evidence="22 23">NBRC 102429</strain>
    </source>
</reference>
<dbReference type="Gene3D" id="1.20.1090.10">
    <property type="entry name" value="Dehydroquinate synthase-like - alpha domain"/>
    <property type="match status" value="1"/>
</dbReference>
<feature type="binding site" evidence="18">
    <location>
        <begin position="126"/>
        <end position="127"/>
    </location>
    <ligand>
        <name>NAD(+)</name>
        <dbReference type="ChEBI" id="CHEBI:57540"/>
    </ligand>
</feature>
<comment type="pathway">
    <text evidence="5 18">Metabolic intermediate biosynthesis; chorismate biosynthesis; chorismate from D-erythrose 4-phosphate and phosphoenolpyruvate: step 2/7.</text>
</comment>
<keyword evidence="14 18" id="KW-0520">NAD</keyword>
<evidence type="ECO:0000256" key="19">
    <source>
        <dbReference type="SAM" id="Phobius"/>
    </source>
</evidence>
<dbReference type="InterPro" id="IPR030963">
    <property type="entry name" value="DHQ_synth_fam"/>
</dbReference>
<keyword evidence="23" id="KW-1185">Reference proteome</keyword>
<dbReference type="OrthoDB" id="9806583at2"/>
<feature type="binding site" evidence="18">
    <location>
        <begin position="165"/>
        <end position="168"/>
    </location>
    <ligand>
        <name>NAD(+)</name>
        <dbReference type="ChEBI" id="CHEBI:57540"/>
    </ligand>
</feature>
<dbReference type="RefSeq" id="WP_146938190.1">
    <property type="nucleotide sequence ID" value="NZ_BJXW01000023.1"/>
</dbReference>
<keyword evidence="16 18" id="KW-0456">Lyase</keyword>
<feature type="binding site" evidence="18">
    <location>
        <position position="241"/>
    </location>
    <ligand>
        <name>Zn(2+)</name>
        <dbReference type="ChEBI" id="CHEBI:29105"/>
    </ligand>
</feature>
<dbReference type="Proteomes" id="UP000321491">
    <property type="component" value="Unassembled WGS sequence"/>
</dbReference>
<feature type="binding site" evidence="18">
    <location>
        <position position="147"/>
    </location>
    <ligand>
        <name>NAD(+)</name>
        <dbReference type="ChEBI" id="CHEBI:57540"/>
    </ligand>
</feature>
<evidence type="ECO:0000259" key="21">
    <source>
        <dbReference type="Pfam" id="PF24621"/>
    </source>
</evidence>
<feature type="binding site" evidence="18">
    <location>
        <position position="138"/>
    </location>
    <ligand>
        <name>NAD(+)</name>
        <dbReference type="ChEBI" id="CHEBI:57540"/>
    </ligand>
</feature>
<evidence type="ECO:0000256" key="5">
    <source>
        <dbReference type="ARBA" id="ARBA00004661"/>
    </source>
</evidence>
<feature type="binding site" evidence="18">
    <location>
        <position position="258"/>
    </location>
    <ligand>
        <name>Zn(2+)</name>
        <dbReference type="ChEBI" id="CHEBI:29105"/>
    </ligand>
</feature>
<dbReference type="GO" id="GO:0000166">
    <property type="term" value="F:nucleotide binding"/>
    <property type="evidence" value="ECO:0007669"/>
    <property type="project" value="UniProtKB-KW"/>
</dbReference>
<dbReference type="Pfam" id="PF24621">
    <property type="entry name" value="DHQS_C"/>
    <property type="match status" value="1"/>
</dbReference>
<dbReference type="GO" id="GO:0009073">
    <property type="term" value="P:aromatic amino acid family biosynthetic process"/>
    <property type="evidence" value="ECO:0007669"/>
    <property type="project" value="UniProtKB-KW"/>
</dbReference>
<evidence type="ECO:0000259" key="20">
    <source>
        <dbReference type="Pfam" id="PF01761"/>
    </source>
</evidence>
<evidence type="ECO:0000256" key="10">
    <source>
        <dbReference type="ARBA" id="ARBA00022605"/>
    </source>
</evidence>
<feature type="binding site" evidence="18">
    <location>
        <begin position="102"/>
        <end position="106"/>
    </location>
    <ligand>
        <name>NAD(+)</name>
        <dbReference type="ChEBI" id="CHEBI:57540"/>
    </ligand>
</feature>
<evidence type="ECO:0000256" key="8">
    <source>
        <dbReference type="ARBA" id="ARBA00017684"/>
    </source>
</evidence>
<dbReference type="InterPro" id="IPR030960">
    <property type="entry name" value="DHQS/DOIS_N"/>
</dbReference>
<feature type="domain" description="3-dehydroquinate synthase C-terminal" evidence="21">
    <location>
        <begin position="177"/>
        <end position="317"/>
    </location>
</feature>
<evidence type="ECO:0000256" key="18">
    <source>
        <dbReference type="HAMAP-Rule" id="MF_00110"/>
    </source>
</evidence>
<dbReference type="PANTHER" id="PTHR43622:SF7">
    <property type="entry name" value="3-DEHYDROQUINATE SYNTHASE, CHLOROPLASTIC"/>
    <property type="match status" value="1"/>
</dbReference>
<keyword evidence="19" id="KW-0812">Transmembrane</keyword>
<keyword evidence="17 18" id="KW-0170">Cobalt</keyword>
<comment type="caution">
    <text evidence="22">The sequence shown here is derived from an EMBL/GenBank/DDBJ whole genome shotgun (WGS) entry which is preliminary data.</text>
</comment>
<accession>A0A511V1L6</accession>
<dbReference type="GO" id="GO:0005737">
    <property type="term" value="C:cytoplasm"/>
    <property type="evidence" value="ECO:0007669"/>
    <property type="project" value="UniProtKB-SubCell"/>
</dbReference>
<comment type="subcellular location">
    <subcellularLocation>
        <location evidence="4 18">Cytoplasm</location>
    </subcellularLocation>
</comment>
<feature type="domain" description="3-dehydroquinate synthase N-terminal" evidence="20">
    <location>
        <begin position="64"/>
        <end position="175"/>
    </location>
</feature>
<keyword evidence="11 18" id="KW-0479">Metal-binding</keyword>
<feature type="binding site" evidence="18">
    <location>
        <position position="180"/>
    </location>
    <ligand>
        <name>Zn(2+)</name>
        <dbReference type="ChEBI" id="CHEBI:29105"/>
    </ligand>
</feature>
<comment type="cofactor">
    <cofactor evidence="3">
        <name>Zn(2+)</name>
        <dbReference type="ChEBI" id="CHEBI:29105"/>
    </cofactor>
</comment>
<evidence type="ECO:0000256" key="7">
    <source>
        <dbReference type="ARBA" id="ARBA00013031"/>
    </source>
</evidence>
<evidence type="ECO:0000256" key="17">
    <source>
        <dbReference type="ARBA" id="ARBA00023285"/>
    </source>
</evidence>
<dbReference type="InterPro" id="IPR050071">
    <property type="entry name" value="Dehydroquinate_synthase"/>
</dbReference>
<evidence type="ECO:0000256" key="12">
    <source>
        <dbReference type="ARBA" id="ARBA00022741"/>
    </source>
</evidence>
<comment type="caution">
    <text evidence="18">Lacks conserved residue(s) required for the propagation of feature annotation.</text>
</comment>
<keyword evidence="15 18" id="KW-0057">Aromatic amino acid biosynthesis</keyword>
<dbReference type="FunFam" id="3.40.50.1970:FF:000007">
    <property type="entry name" value="Pentafunctional AROM polypeptide"/>
    <property type="match status" value="1"/>
</dbReference>
<dbReference type="NCBIfam" id="TIGR01357">
    <property type="entry name" value="aroB"/>
    <property type="match status" value="1"/>
</dbReference>
<evidence type="ECO:0000256" key="1">
    <source>
        <dbReference type="ARBA" id="ARBA00001393"/>
    </source>
</evidence>
<evidence type="ECO:0000256" key="6">
    <source>
        <dbReference type="ARBA" id="ARBA00005412"/>
    </source>
</evidence>
<evidence type="ECO:0000256" key="14">
    <source>
        <dbReference type="ARBA" id="ARBA00023027"/>
    </source>
</evidence>
<comment type="function">
    <text evidence="18">Catalyzes the conversion of 3-deoxy-D-arabino-heptulosonate 7-phosphate (DAHP) to dehydroquinate (DHQ).</text>
</comment>
<evidence type="ECO:0000256" key="16">
    <source>
        <dbReference type="ARBA" id="ARBA00023239"/>
    </source>
</evidence>
<dbReference type="EC" id="4.2.3.4" evidence="7 18"/>
<evidence type="ECO:0000256" key="9">
    <source>
        <dbReference type="ARBA" id="ARBA00022490"/>
    </source>
</evidence>
<dbReference type="Pfam" id="PF01761">
    <property type="entry name" value="DHQ_synthase"/>
    <property type="match status" value="1"/>
</dbReference>
<dbReference type="GO" id="GO:0008652">
    <property type="term" value="P:amino acid biosynthetic process"/>
    <property type="evidence" value="ECO:0007669"/>
    <property type="project" value="UniProtKB-KW"/>
</dbReference>
<dbReference type="GO" id="GO:0009423">
    <property type="term" value="P:chorismate biosynthetic process"/>
    <property type="evidence" value="ECO:0007669"/>
    <property type="project" value="UniProtKB-UniRule"/>
</dbReference>
<evidence type="ECO:0000313" key="23">
    <source>
        <dbReference type="Proteomes" id="UP000321491"/>
    </source>
</evidence>
<protein>
    <recommendedName>
        <fullName evidence="8 18">3-dehydroquinate synthase</fullName>
        <shortName evidence="18">DHQS</shortName>
        <ecNumber evidence="7 18">4.2.3.4</ecNumber>
    </recommendedName>
</protein>